<dbReference type="PANTHER" id="PTHR21666:SF289">
    <property type="entry name" value="L-ALA--D-GLU ENDOPEPTIDASE"/>
    <property type="match status" value="1"/>
</dbReference>
<dbReference type="Pfam" id="PF01551">
    <property type="entry name" value="Peptidase_M23"/>
    <property type="match status" value="1"/>
</dbReference>
<evidence type="ECO:0000256" key="2">
    <source>
        <dbReference type="SAM" id="MobiDB-lite"/>
    </source>
</evidence>
<reference evidence="6" key="1">
    <citation type="submission" date="2018-08" db="EMBL/GenBank/DDBJ databases">
        <authorList>
            <person name="Chevrot R."/>
        </authorList>
    </citation>
    <scope>NUCLEOTIDE SEQUENCE [LARGE SCALE GENOMIC DNA]</scope>
</reference>
<dbReference type="GO" id="GO:0004222">
    <property type="term" value="F:metalloendopeptidase activity"/>
    <property type="evidence" value="ECO:0007669"/>
    <property type="project" value="TreeGrafter"/>
</dbReference>
<evidence type="ECO:0000256" key="3">
    <source>
        <dbReference type="SAM" id="Phobius"/>
    </source>
</evidence>
<feature type="region of interest" description="Disordered" evidence="2">
    <location>
        <begin position="344"/>
        <end position="372"/>
    </location>
</feature>
<dbReference type="EMBL" id="LS992241">
    <property type="protein sequence ID" value="SYX85968.1"/>
    <property type="molecule type" value="Genomic_DNA"/>
</dbReference>
<proteinExistence type="predicted"/>
<keyword evidence="3" id="KW-0472">Membrane</keyword>
<accession>A0A383RG13</accession>
<feature type="compositionally biased region" description="Polar residues" evidence="2">
    <location>
        <begin position="355"/>
        <end position="372"/>
    </location>
</feature>
<sequence length="372" mass="41386">MKRHWWNGSMTLLVIRDADQAVKQVSVSKMLVVSVPIVAVISISGLFLAMQWKSTAHIQELQGQVTSQTMALDVTVKDKDEAIRLLKSEVIRLSSQAESVKDQLEQMSSLEKQLQQFVEGYITPSDASKHSAMLSTPSQSSRWNERIQVGGEDIEASTDQILNLANRSRIDLKQVSDMLNTMQRSVPTTLKQAQNRQSTIAGTPSIWPTKSRRITSSFGYRQDPMHGRAAFHAGLDIGGELGDPVYAAADGKVIEAGFQPARGNYIVIRHVNQLDTWYMHLQSILIDVNDTVAKGDRIAKLGNTGRSTGPHLHFQIVQRGEPIDPFPYVRNALYETTSSKKSIPTPLIRTRRSSEPLTSLSTRADSYPIYQS</sequence>
<protein>
    <submittedName>
        <fullName evidence="5">Peptidase M23</fullName>
    </submittedName>
</protein>
<evidence type="ECO:0000256" key="1">
    <source>
        <dbReference type="ARBA" id="ARBA00022729"/>
    </source>
</evidence>
<keyword evidence="3" id="KW-0812">Transmembrane</keyword>
<dbReference type="CDD" id="cd12797">
    <property type="entry name" value="M23_peptidase"/>
    <property type="match status" value="1"/>
</dbReference>
<dbReference type="Proteomes" id="UP000304148">
    <property type="component" value="Chromosome"/>
</dbReference>
<dbReference type="AlphaFoldDB" id="A0A383RG13"/>
<keyword evidence="1" id="KW-0732">Signal</keyword>
<dbReference type="SUPFAM" id="SSF51261">
    <property type="entry name" value="Duplicated hybrid motif"/>
    <property type="match status" value="1"/>
</dbReference>
<dbReference type="InterPro" id="IPR011055">
    <property type="entry name" value="Dup_hybrid_motif"/>
</dbReference>
<dbReference type="RefSeq" id="WP_138187923.1">
    <property type="nucleotide sequence ID" value="NZ_LS992241.1"/>
</dbReference>
<evidence type="ECO:0000313" key="6">
    <source>
        <dbReference type="Proteomes" id="UP000304148"/>
    </source>
</evidence>
<dbReference type="InterPro" id="IPR016047">
    <property type="entry name" value="M23ase_b-sheet_dom"/>
</dbReference>
<dbReference type="InterPro" id="IPR050570">
    <property type="entry name" value="Cell_wall_metabolism_enzyme"/>
</dbReference>
<organism evidence="5 6">
    <name type="scientific">Paenibacillus alvei</name>
    <name type="common">Bacillus alvei</name>
    <dbReference type="NCBI Taxonomy" id="44250"/>
    <lineage>
        <taxon>Bacteria</taxon>
        <taxon>Bacillati</taxon>
        <taxon>Bacillota</taxon>
        <taxon>Bacilli</taxon>
        <taxon>Bacillales</taxon>
        <taxon>Paenibacillaceae</taxon>
        <taxon>Paenibacillus</taxon>
    </lineage>
</organism>
<name>A0A383RG13_PAEAL</name>
<feature type="domain" description="M23ase beta-sheet core" evidence="4">
    <location>
        <begin position="231"/>
        <end position="325"/>
    </location>
</feature>
<keyword evidence="3" id="KW-1133">Transmembrane helix</keyword>
<gene>
    <name evidence="5" type="ORF">PBLR_14390</name>
</gene>
<evidence type="ECO:0000259" key="4">
    <source>
        <dbReference type="Pfam" id="PF01551"/>
    </source>
</evidence>
<evidence type="ECO:0000313" key="5">
    <source>
        <dbReference type="EMBL" id="SYX85968.1"/>
    </source>
</evidence>
<dbReference type="Gene3D" id="2.70.70.10">
    <property type="entry name" value="Glucose Permease (Domain IIA)"/>
    <property type="match status" value="1"/>
</dbReference>
<feature type="transmembrane region" description="Helical" evidence="3">
    <location>
        <begin position="30"/>
        <end position="52"/>
    </location>
</feature>
<dbReference type="PANTHER" id="PTHR21666">
    <property type="entry name" value="PEPTIDASE-RELATED"/>
    <property type="match status" value="1"/>
</dbReference>